<protein>
    <recommendedName>
        <fullName evidence="12">EamA domain-containing protein</fullName>
    </recommendedName>
</protein>
<keyword evidence="6 11" id="KW-0812">Transmembrane</keyword>
<organism evidence="13 14">
    <name type="scientific">Roseiterribacter gracilis</name>
    <dbReference type="NCBI Taxonomy" id="2812848"/>
    <lineage>
        <taxon>Bacteria</taxon>
        <taxon>Pseudomonadati</taxon>
        <taxon>Pseudomonadota</taxon>
        <taxon>Alphaproteobacteria</taxon>
        <taxon>Rhodospirillales</taxon>
        <taxon>Roseiterribacteraceae</taxon>
        <taxon>Roseiterribacter</taxon>
    </lineage>
</organism>
<keyword evidence="9" id="KW-0443">Lipid metabolism</keyword>
<evidence type="ECO:0000256" key="6">
    <source>
        <dbReference type="ARBA" id="ARBA00022692"/>
    </source>
</evidence>
<dbReference type="GO" id="GO:0009245">
    <property type="term" value="P:lipid A biosynthetic process"/>
    <property type="evidence" value="ECO:0007669"/>
    <property type="project" value="UniProtKB-KW"/>
</dbReference>
<dbReference type="RefSeq" id="WP_420244817.1">
    <property type="nucleotide sequence ID" value="NZ_BOPV01000001.1"/>
</dbReference>
<dbReference type="AlphaFoldDB" id="A0A8S8XJJ2"/>
<dbReference type="Proteomes" id="UP000681075">
    <property type="component" value="Unassembled WGS sequence"/>
</dbReference>
<evidence type="ECO:0000256" key="4">
    <source>
        <dbReference type="ARBA" id="ARBA00022519"/>
    </source>
</evidence>
<evidence type="ECO:0000259" key="12">
    <source>
        <dbReference type="Pfam" id="PF00892"/>
    </source>
</evidence>
<keyword evidence="2" id="KW-1003">Cell membrane</keyword>
<dbReference type="GO" id="GO:0005886">
    <property type="term" value="C:plasma membrane"/>
    <property type="evidence" value="ECO:0007669"/>
    <property type="project" value="UniProtKB-SubCell"/>
</dbReference>
<evidence type="ECO:0000256" key="9">
    <source>
        <dbReference type="ARBA" id="ARBA00023098"/>
    </source>
</evidence>
<keyword evidence="8 11" id="KW-1133">Transmembrane helix</keyword>
<reference evidence="13" key="1">
    <citation type="submission" date="2021-02" db="EMBL/GenBank/DDBJ databases">
        <title>Genome sequence of Rhodospirillales sp. strain TMPK1 isolated from soil.</title>
        <authorList>
            <person name="Nakai R."/>
            <person name="Kusada H."/>
            <person name="Tamaki H."/>
        </authorList>
    </citation>
    <scope>NUCLEOTIDE SEQUENCE</scope>
    <source>
        <strain evidence="13">TMPK1</strain>
    </source>
</reference>
<name>A0A8S8XJJ2_9PROT</name>
<dbReference type="PANTHER" id="PTHR30561">
    <property type="entry name" value="SMR FAMILY PROTON-DEPENDENT DRUG EFFLUX TRANSPORTER SUGE"/>
    <property type="match status" value="1"/>
</dbReference>
<dbReference type="Gene3D" id="1.10.3730.20">
    <property type="match status" value="1"/>
</dbReference>
<evidence type="ECO:0000256" key="3">
    <source>
        <dbReference type="ARBA" id="ARBA00022516"/>
    </source>
</evidence>
<feature type="domain" description="EamA" evidence="12">
    <location>
        <begin position="11"/>
        <end position="115"/>
    </location>
</feature>
<dbReference type="GO" id="GO:0022857">
    <property type="term" value="F:transmembrane transporter activity"/>
    <property type="evidence" value="ECO:0007669"/>
    <property type="project" value="InterPro"/>
</dbReference>
<evidence type="ECO:0000256" key="10">
    <source>
        <dbReference type="ARBA" id="ARBA00023136"/>
    </source>
</evidence>
<gene>
    <name evidence="13" type="ORF">TMPK1_36020</name>
</gene>
<keyword evidence="14" id="KW-1185">Reference proteome</keyword>
<evidence type="ECO:0000256" key="1">
    <source>
        <dbReference type="ARBA" id="ARBA00004651"/>
    </source>
</evidence>
<evidence type="ECO:0000256" key="11">
    <source>
        <dbReference type="SAM" id="Phobius"/>
    </source>
</evidence>
<keyword evidence="4" id="KW-0997">Cell inner membrane</keyword>
<keyword evidence="3" id="KW-0444">Lipid biosynthesis</keyword>
<dbReference type="Pfam" id="PF00892">
    <property type="entry name" value="EamA"/>
    <property type="match status" value="1"/>
</dbReference>
<keyword evidence="10 11" id="KW-0472">Membrane</keyword>
<accession>A0A8S8XJJ2</accession>
<evidence type="ECO:0000256" key="7">
    <source>
        <dbReference type="ARBA" id="ARBA00022985"/>
    </source>
</evidence>
<dbReference type="GO" id="GO:0009103">
    <property type="term" value="P:lipopolysaccharide biosynthetic process"/>
    <property type="evidence" value="ECO:0007669"/>
    <property type="project" value="UniProtKB-KW"/>
</dbReference>
<dbReference type="PANTHER" id="PTHR30561:SF9">
    <property type="entry name" value="4-AMINO-4-DEOXY-L-ARABINOSE-PHOSPHOUNDECAPRENOL FLIPPASE SUBUNIT ARNF-RELATED"/>
    <property type="match status" value="1"/>
</dbReference>
<evidence type="ECO:0000313" key="13">
    <source>
        <dbReference type="EMBL" id="GIL41365.1"/>
    </source>
</evidence>
<comment type="caution">
    <text evidence="13">The sequence shown here is derived from an EMBL/GenBank/DDBJ whole genome shotgun (WGS) entry which is preliminary data.</text>
</comment>
<proteinExistence type="predicted"/>
<dbReference type="InterPro" id="IPR037185">
    <property type="entry name" value="EmrE-like"/>
</dbReference>
<keyword evidence="5" id="KW-0441">Lipid A biosynthesis</keyword>
<comment type="subcellular location">
    <subcellularLocation>
        <location evidence="1">Cell membrane</location>
        <topology evidence="1">Multi-pass membrane protein</topology>
    </subcellularLocation>
</comment>
<evidence type="ECO:0000256" key="2">
    <source>
        <dbReference type="ARBA" id="ARBA00022475"/>
    </source>
</evidence>
<keyword evidence="7" id="KW-0448">Lipopolysaccharide biosynthesis</keyword>
<feature type="transmembrane region" description="Helical" evidence="11">
    <location>
        <begin position="74"/>
        <end position="93"/>
    </location>
</feature>
<evidence type="ECO:0000256" key="5">
    <source>
        <dbReference type="ARBA" id="ARBA00022556"/>
    </source>
</evidence>
<dbReference type="InterPro" id="IPR000620">
    <property type="entry name" value="EamA_dom"/>
</dbReference>
<dbReference type="EMBL" id="BOPV01000001">
    <property type="protein sequence ID" value="GIL41365.1"/>
    <property type="molecule type" value="Genomic_DNA"/>
</dbReference>
<evidence type="ECO:0000256" key="8">
    <source>
        <dbReference type="ARBA" id="ARBA00022989"/>
    </source>
</evidence>
<sequence>MSLPVIALMLVMVVGFSIAQLLFKRAAQQVEMTASLGTLWRLATEPAFVGALAFYAVGTLLYIWVLNRVPLSRAYAVFALQFVVVPIFGVIIFGEPASWRLFVGSMMIVGGILVATS</sequence>
<feature type="transmembrane region" description="Helical" evidence="11">
    <location>
        <begin position="47"/>
        <end position="67"/>
    </location>
</feature>
<dbReference type="SUPFAM" id="SSF103481">
    <property type="entry name" value="Multidrug resistance efflux transporter EmrE"/>
    <property type="match status" value="1"/>
</dbReference>
<evidence type="ECO:0000313" key="14">
    <source>
        <dbReference type="Proteomes" id="UP000681075"/>
    </source>
</evidence>
<dbReference type="InterPro" id="IPR000390">
    <property type="entry name" value="Small_drug/metabolite_transptr"/>
</dbReference>
<feature type="transmembrane region" description="Helical" evidence="11">
    <location>
        <begin position="99"/>
        <end position="116"/>
    </location>
</feature>